<comment type="caution">
    <text evidence="7">The sequence shown here is derived from an EMBL/GenBank/DDBJ whole genome shotgun (WGS) entry which is preliminary data.</text>
</comment>
<gene>
    <name evidence="7" type="ORF">DCM90_02855</name>
</gene>
<evidence type="ECO:0000313" key="8">
    <source>
        <dbReference type="Proteomes" id="UP000245080"/>
    </source>
</evidence>
<dbReference type="PIRSF" id="PIRSF035875">
    <property type="entry name" value="RNase_BN"/>
    <property type="match status" value="1"/>
</dbReference>
<sequence length="318" mass="36224">MSEKTVKEGAWQQFKDFVGLVVKHYTMAQVSDSAVVLAYYLLLSIFPALLFIGNLLPLLNINANHVLDYIEPMVPSTIFQTLEPIVRSFLTRGSGGAFSIGLIVTLWSASRAVAAFQRTVNRAYGVAPNQNAIWNRVISFIWMSALIIIMIIAVLFFSFGQLIMEKITPLFHLSAQPVEFISSVKWPLTFTMLFLLLLVLYYFVPSAKVRWKFVWAGALIATTGWLLLSQLFTLYVKYFAQNIDSYKTIGTFIVIMLWLDFSGVILMFGGVINATLQEMIEGAIEEQAGLYWLHASRRQINRIQHRANRKIKRQKKHK</sequence>
<dbReference type="RefSeq" id="WP_109249858.1">
    <property type="nucleotide sequence ID" value="NZ_QCXQ01000002.1"/>
</dbReference>
<comment type="subcellular location">
    <subcellularLocation>
        <location evidence="1">Cell membrane</location>
        <topology evidence="1">Multi-pass membrane protein</topology>
    </subcellularLocation>
</comment>
<feature type="transmembrane region" description="Helical" evidence="6">
    <location>
        <begin position="37"/>
        <end position="59"/>
    </location>
</feature>
<keyword evidence="5 6" id="KW-0472">Membrane</keyword>
<dbReference type="Pfam" id="PF03631">
    <property type="entry name" value="Virul_fac_BrkB"/>
    <property type="match status" value="1"/>
</dbReference>
<evidence type="ECO:0000313" key="7">
    <source>
        <dbReference type="EMBL" id="PWF99908.1"/>
    </source>
</evidence>
<feature type="transmembrane region" description="Helical" evidence="6">
    <location>
        <begin position="96"/>
        <end position="116"/>
    </location>
</feature>
<keyword evidence="2" id="KW-1003">Cell membrane</keyword>
<proteinExistence type="predicted"/>
<dbReference type="NCBIfam" id="TIGR00765">
    <property type="entry name" value="yihY_not_rbn"/>
    <property type="match status" value="1"/>
</dbReference>
<dbReference type="OrthoDB" id="9775903at2"/>
<keyword evidence="3 6" id="KW-0812">Transmembrane</keyword>
<evidence type="ECO:0000256" key="3">
    <source>
        <dbReference type="ARBA" id="ARBA00022692"/>
    </source>
</evidence>
<protein>
    <submittedName>
        <fullName evidence="7">YihY/virulence factor BrkB family protein</fullName>
    </submittedName>
</protein>
<feature type="transmembrane region" description="Helical" evidence="6">
    <location>
        <begin position="213"/>
        <end position="236"/>
    </location>
</feature>
<feature type="transmembrane region" description="Helical" evidence="6">
    <location>
        <begin position="137"/>
        <end position="164"/>
    </location>
</feature>
<evidence type="ECO:0000256" key="5">
    <source>
        <dbReference type="ARBA" id="ARBA00023136"/>
    </source>
</evidence>
<keyword evidence="4 6" id="KW-1133">Transmembrane helix</keyword>
<dbReference type="PANTHER" id="PTHR30213">
    <property type="entry name" value="INNER MEMBRANE PROTEIN YHJD"/>
    <property type="match status" value="1"/>
</dbReference>
<evidence type="ECO:0000256" key="2">
    <source>
        <dbReference type="ARBA" id="ARBA00022475"/>
    </source>
</evidence>
<name>A0A2V1MY44_9LACO</name>
<organism evidence="7 8">
    <name type="scientific">Levilactobacillus bambusae</name>
    <dbReference type="NCBI Taxonomy" id="2024736"/>
    <lineage>
        <taxon>Bacteria</taxon>
        <taxon>Bacillati</taxon>
        <taxon>Bacillota</taxon>
        <taxon>Bacilli</taxon>
        <taxon>Lactobacillales</taxon>
        <taxon>Lactobacillaceae</taxon>
        <taxon>Levilactobacillus</taxon>
    </lineage>
</organism>
<dbReference type="GO" id="GO:0005886">
    <property type="term" value="C:plasma membrane"/>
    <property type="evidence" value="ECO:0007669"/>
    <property type="project" value="UniProtKB-SubCell"/>
</dbReference>
<keyword evidence="8" id="KW-1185">Reference proteome</keyword>
<feature type="transmembrane region" description="Helical" evidence="6">
    <location>
        <begin position="184"/>
        <end position="204"/>
    </location>
</feature>
<accession>A0A2V1MY44</accession>
<dbReference type="PANTHER" id="PTHR30213:SF0">
    <property type="entry name" value="UPF0761 MEMBRANE PROTEIN YIHY"/>
    <property type="match status" value="1"/>
</dbReference>
<evidence type="ECO:0000256" key="1">
    <source>
        <dbReference type="ARBA" id="ARBA00004651"/>
    </source>
</evidence>
<dbReference type="Proteomes" id="UP000245080">
    <property type="component" value="Unassembled WGS sequence"/>
</dbReference>
<evidence type="ECO:0000256" key="6">
    <source>
        <dbReference type="SAM" id="Phobius"/>
    </source>
</evidence>
<feature type="transmembrane region" description="Helical" evidence="6">
    <location>
        <begin position="248"/>
        <end position="272"/>
    </location>
</feature>
<reference evidence="7 8" key="1">
    <citation type="journal article" date="2018" name="Int. J. Syst. Evol. Microbiol.">
        <title>Lactobacillus bambusae sp. nov., isolated from a traditional fermented Ma-bamboo shoots of Taiwan.</title>
        <authorList>
            <person name="Wang L.-T."/>
        </authorList>
    </citation>
    <scope>NUCLEOTIDE SEQUENCE [LARGE SCALE GENOMIC DNA]</scope>
    <source>
        <strain evidence="7 8">BS-W1</strain>
    </source>
</reference>
<dbReference type="InterPro" id="IPR017039">
    <property type="entry name" value="Virul_fac_BrkB"/>
</dbReference>
<dbReference type="EMBL" id="QCXQ01000002">
    <property type="protein sequence ID" value="PWF99908.1"/>
    <property type="molecule type" value="Genomic_DNA"/>
</dbReference>
<evidence type="ECO:0000256" key="4">
    <source>
        <dbReference type="ARBA" id="ARBA00022989"/>
    </source>
</evidence>
<dbReference type="AlphaFoldDB" id="A0A2V1MY44"/>